<feature type="domain" description="Glycosyl transferase family 1" evidence="2">
    <location>
        <begin position="191"/>
        <end position="354"/>
    </location>
</feature>
<proteinExistence type="predicted"/>
<dbReference type="Gene3D" id="3.40.50.2000">
    <property type="entry name" value="Glycogen Phosphorylase B"/>
    <property type="match status" value="2"/>
</dbReference>
<keyword evidence="1 3" id="KW-0808">Transferase</keyword>
<dbReference type="SUPFAM" id="SSF53756">
    <property type="entry name" value="UDP-Glycosyltransferase/glycogen phosphorylase"/>
    <property type="match status" value="1"/>
</dbReference>
<sequence>MTPSSGHGEHQSILVVTVVHDPRDARIWFRQIRALLAAGWRVTYAAPFSQIAEVSVDDLAPEDAARLELVDVPRARARHRARAALTARRLLRDRGAEHDVVLVHDPELLLAAIGLDLPHLVWDVHEDPAAALGVKAWMPGPLRGPASRGWRRVERWAEENRSLILAERSYQKRFRRRHPVVLNSVTVPEGRRPSTTRRVLYLGSVTSVRGGDLLPAIGAGLRERTGGSIQLEVIGGAHDASTERALLSAQEAGDLIWHGYLPSDQALDRVSGALAGLALLSDVPNYHLSLPTKVVEYCALGVPVITTPLPLAARLVTEHEVGVVVPYADPAAVVDAVVQLAADQEAADQMGARGHELALREHDWRHWSAVFIDEMARFADHRSARSRPHAHSFQPRRV</sequence>
<keyword evidence="4" id="KW-1185">Reference proteome</keyword>
<gene>
    <name evidence="3" type="ORF">SAMN04489747_0028</name>
</gene>
<dbReference type="GO" id="GO:0016757">
    <property type="term" value="F:glycosyltransferase activity"/>
    <property type="evidence" value="ECO:0007669"/>
    <property type="project" value="InterPro"/>
</dbReference>
<organism evidence="3 4">
    <name type="scientific">Auraticoccus monumenti</name>
    <dbReference type="NCBI Taxonomy" id="675864"/>
    <lineage>
        <taxon>Bacteria</taxon>
        <taxon>Bacillati</taxon>
        <taxon>Actinomycetota</taxon>
        <taxon>Actinomycetes</taxon>
        <taxon>Propionibacteriales</taxon>
        <taxon>Propionibacteriaceae</taxon>
        <taxon>Auraticoccus</taxon>
    </lineage>
</organism>
<evidence type="ECO:0000313" key="3">
    <source>
        <dbReference type="EMBL" id="SDD04072.1"/>
    </source>
</evidence>
<dbReference type="Proteomes" id="UP000198546">
    <property type="component" value="Chromosome i"/>
</dbReference>
<dbReference type="InterPro" id="IPR001296">
    <property type="entry name" value="Glyco_trans_1"/>
</dbReference>
<dbReference type="AlphaFoldDB" id="A0A1G6RHG3"/>
<dbReference type="PANTHER" id="PTHR12526">
    <property type="entry name" value="GLYCOSYLTRANSFERASE"/>
    <property type="match status" value="1"/>
</dbReference>
<dbReference type="EMBL" id="LT629688">
    <property type="protein sequence ID" value="SDD04072.1"/>
    <property type="molecule type" value="Genomic_DNA"/>
</dbReference>
<dbReference type="PANTHER" id="PTHR12526:SF600">
    <property type="entry name" value="GLYCOSYL TRANSFERASE GROUP 1"/>
    <property type="match status" value="1"/>
</dbReference>
<name>A0A1G6RHG3_9ACTN</name>
<dbReference type="STRING" id="675864.SAMN04489747_0028"/>
<dbReference type="RefSeq" id="WP_090589476.1">
    <property type="nucleotide sequence ID" value="NZ_LT629688.1"/>
</dbReference>
<protein>
    <submittedName>
        <fullName evidence="3">Glycosyltransferase involved in cell wall bisynthesis</fullName>
    </submittedName>
</protein>
<dbReference type="OrthoDB" id="9815351at2"/>
<evidence type="ECO:0000259" key="2">
    <source>
        <dbReference type="Pfam" id="PF00534"/>
    </source>
</evidence>
<evidence type="ECO:0000256" key="1">
    <source>
        <dbReference type="ARBA" id="ARBA00022679"/>
    </source>
</evidence>
<accession>A0A1G6RHG3</accession>
<dbReference type="Pfam" id="PF00534">
    <property type="entry name" value="Glycos_transf_1"/>
    <property type="match status" value="1"/>
</dbReference>
<reference evidence="3 4" key="1">
    <citation type="submission" date="2016-10" db="EMBL/GenBank/DDBJ databases">
        <authorList>
            <person name="de Groot N.N."/>
        </authorList>
    </citation>
    <scope>NUCLEOTIDE SEQUENCE [LARGE SCALE GENOMIC DNA]</scope>
    <source>
        <strain evidence="3 4">MON 2.2</strain>
    </source>
</reference>
<evidence type="ECO:0000313" key="4">
    <source>
        <dbReference type="Proteomes" id="UP000198546"/>
    </source>
</evidence>